<name>Q49665_MYCLR</name>
<sequence>MVLNKPSNFDVYSVAMASLVETFGRVLGDPALPHLFFIEGDVLAVENAFKCRVRLDGSVQRSLRYRSIAGHSGAALAWVFRGRSGYTLPLTNTKSIAVARF</sequence>
<dbReference type="EMBL" id="U00012">
    <property type="protein sequence ID" value="AAA85941.1"/>
    <property type="molecule type" value="Genomic_DNA"/>
</dbReference>
<organism evidence="1">
    <name type="scientific">Mycobacterium leprae</name>
    <dbReference type="NCBI Taxonomy" id="1769"/>
    <lineage>
        <taxon>Bacteria</taxon>
        <taxon>Bacillati</taxon>
        <taxon>Actinomycetota</taxon>
        <taxon>Actinomycetes</taxon>
        <taxon>Mycobacteriales</taxon>
        <taxon>Mycobacteriaceae</taxon>
        <taxon>Mycobacterium</taxon>
    </lineage>
</organism>
<proteinExistence type="predicted"/>
<dbReference type="InterPro" id="IPR015421">
    <property type="entry name" value="PyrdxlP-dep_Trfase_major"/>
</dbReference>
<evidence type="ECO:0000313" key="1">
    <source>
        <dbReference type="EMBL" id="AAA85941.1"/>
    </source>
</evidence>
<accession>Q49665</accession>
<dbReference type="AlphaFoldDB" id="Q49665"/>
<reference evidence="1" key="2">
    <citation type="journal article" date="1995" name="Gene">
        <title>Genomic organization of the mycobacterial sigma gene cluster.</title>
        <authorList>
            <person name="Doukhan L."/>
            <person name="Predich M."/>
            <person name="Nair G."/>
            <person name="Dussurget O."/>
            <person name="Mandic-Mulec I."/>
            <person name="Cole S.T."/>
            <person name="Smith D.R."/>
            <person name="Smith I."/>
        </authorList>
    </citation>
    <scope>NUCLEOTIDE SEQUENCE</scope>
</reference>
<reference evidence="1" key="1">
    <citation type="submission" date="1994-03" db="EMBL/GenBank/DDBJ databases">
        <authorList>
            <person name="Robison K."/>
        </authorList>
    </citation>
    <scope>NUCLEOTIDE SEQUENCE</scope>
</reference>
<protein>
    <submittedName>
        <fullName evidence="1">B1308_F3_87</fullName>
    </submittedName>
</protein>
<dbReference type="Gene3D" id="3.40.640.10">
    <property type="entry name" value="Type I PLP-dependent aspartate aminotransferase-like (Major domain)"/>
    <property type="match status" value="1"/>
</dbReference>